<dbReference type="InterPro" id="IPR013216">
    <property type="entry name" value="Methyltransf_11"/>
</dbReference>
<feature type="domain" description="Methyltransferase type 11" evidence="1">
    <location>
        <begin position="69"/>
        <end position="156"/>
    </location>
</feature>
<organism evidence="2 3">
    <name type="scientific">Actinomycetospora endophytica</name>
    <dbReference type="NCBI Taxonomy" id="2291215"/>
    <lineage>
        <taxon>Bacteria</taxon>
        <taxon>Bacillati</taxon>
        <taxon>Actinomycetota</taxon>
        <taxon>Actinomycetes</taxon>
        <taxon>Pseudonocardiales</taxon>
        <taxon>Pseudonocardiaceae</taxon>
        <taxon>Actinomycetospora</taxon>
    </lineage>
</organism>
<keyword evidence="3" id="KW-1185">Reference proteome</keyword>
<evidence type="ECO:0000259" key="1">
    <source>
        <dbReference type="Pfam" id="PF08241"/>
    </source>
</evidence>
<evidence type="ECO:0000313" key="3">
    <source>
        <dbReference type="Proteomes" id="UP001199469"/>
    </source>
</evidence>
<dbReference type="Gene3D" id="3.40.50.150">
    <property type="entry name" value="Vaccinia Virus protein VP39"/>
    <property type="match status" value="1"/>
</dbReference>
<proteinExistence type="predicted"/>
<reference evidence="2 3" key="1">
    <citation type="submission" date="2021-11" db="EMBL/GenBank/DDBJ databases">
        <title>Draft genome sequence of Actinomycetospora sp. SF1 isolated from the rhizosphere soil.</title>
        <authorList>
            <person name="Duangmal K."/>
            <person name="Chantavorakit T."/>
        </authorList>
    </citation>
    <scope>NUCLEOTIDE SEQUENCE [LARGE SCALE GENOMIC DNA]</scope>
    <source>
        <strain evidence="2 3">TBRC 5722</strain>
    </source>
</reference>
<sequence>MRDAHPAVVHVHRRYVAGGRDARPYGGAVLDRYARAAPGWAAGAAHVYGPLARALVDAAPHPLAGRRVLDAGAGTGLAGDALTTAGARPVALDVSAPMLTAVPGDQPRVVGSVLALPLADAAMDDAVAAFVLNHVHAPVAALAELARVVRPDGAVLATVMSAGNSSPVRDRIDVVARAHGFTPPDWYAELTGEQAPLLGSADRMARAAHEAGLVAVRVEEAPADLGLTDPAALVDYRLGQAQFADWLAGLDPRTRSAIRAEALAAVAPGMEPYRPGVVQLTAQVPGDPVDPGADAAWRVRRPAGADTGGRR</sequence>
<dbReference type="Proteomes" id="UP001199469">
    <property type="component" value="Unassembled WGS sequence"/>
</dbReference>
<gene>
    <name evidence="2" type="ORF">LQ327_10380</name>
</gene>
<dbReference type="GO" id="GO:0008168">
    <property type="term" value="F:methyltransferase activity"/>
    <property type="evidence" value="ECO:0007669"/>
    <property type="project" value="UniProtKB-KW"/>
</dbReference>
<dbReference type="InterPro" id="IPR050508">
    <property type="entry name" value="Methyltransf_Superfamily"/>
</dbReference>
<dbReference type="Pfam" id="PF08241">
    <property type="entry name" value="Methyltransf_11"/>
    <property type="match status" value="1"/>
</dbReference>
<dbReference type="EMBL" id="JAJNDB010000001">
    <property type="protein sequence ID" value="MCD2193782.1"/>
    <property type="molecule type" value="Genomic_DNA"/>
</dbReference>
<protein>
    <submittedName>
        <fullName evidence="2">Methyltransferase domain-containing protein</fullName>
    </submittedName>
</protein>
<dbReference type="InterPro" id="IPR029063">
    <property type="entry name" value="SAM-dependent_MTases_sf"/>
</dbReference>
<dbReference type="SUPFAM" id="SSF53335">
    <property type="entry name" value="S-adenosyl-L-methionine-dependent methyltransferases"/>
    <property type="match status" value="1"/>
</dbReference>
<dbReference type="PANTHER" id="PTHR42912:SF93">
    <property type="entry name" value="N6-ADENOSINE-METHYLTRANSFERASE TMT1A"/>
    <property type="match status" value="1"/>
</dbReference>
<keyword evidence="2" id="KW-0808">Transferase</keyword>
<dbReference type="GO" id="GO:0032259">
    <property type="term" value="P:methylation"/>
    <property type="evidence" value="ECO:0007669"/>
    <property type="project" value="UniProtKB-KW"/>
</dbReference>
<keyword evidence="2" id="KW-0489">Methyltransferase</keyword>
<dbReference type="PANTHER" id="PTHR42912">
    <property type="entry name" value="METHYLTRANSFERASE"/>
    <property type="match status" value="1"/>
</dbReference>
<name>A0ABS8P693_9PSEU</name>
<dbReference type="RefSeq" id="WP_230732603.1">
    <property type="nucleotide sequence ID" value="NZ_JAJNDB010000001.1"/>
</dbReference>
<comment type="caution">
    <text evidence="2">The sequence shown here is derived from an EMBL/GenBank/DDBJ whole genome shotgun (WGS) entry which is preliminary data.</text>
</comment>
<accession>A0ABS8P693</accession>
<evidence type="ECO:0000313" key="2">
    <source>
        <dbReference type="EMBL" id="MCD2193782.1"/>
    </source>
</evidence>